<proteinExistence type="predicted"/>
<dbReference type="InterPro" id="IPR016181">
    <property type="entry name" value="Acyl_CoA_acyltransferase"/>
</dbReference>
<keyword evidence="2" id="KW-0012">Acyltransferase</keyword>
<gene>
    <name evidence="4" type="ORF">AVDCRST_MAG88-1603</name>
</gene>
<dbReference type="PROSITE" id="PS51186">
    <property type="entry name" value="GNAT"/>
    <property type="match status" value="1"/>
</dbReference>
<evidence type="ECO:0000256" key="2">
    <source>
        <dbReference type="ARBA" id="ARBA00023315"/>
    </source>
</evidence>
<keyword evidence="1" id="KW-0808">Transferase</keyword>
<organism evidence="4">
    <name type="scientific">uncultured Thermomicrobiales bacterium</name>
    <dbReference type="NCBI Taxonomy" id="1645740"/>
    <lineage>
        <taxon>Bacteria</taxon>
        <taxon>Pseudomonadati</taxon>
        <taxon>Thermomicrobiota</taxon>
        <taxon>Thermomicrobia</taxon>
        <taxon>Thermomicrobiales</taxon>
        <taxon>environmental samples</taxon>
    </lineage>
</organism>
<dbReference type="GO" id="GO:0005737">
    <property type="term" value="C:cytoplasm"/>
    <property type="evidence" value="ECO:0007669"/>
    <property type="project" value="TreeGrafter"/>
</dbReference>
<protein>
    <recommendedName>
        <fullName evidence="3">N-acetyltransferase domain-containing protein</fullName>
    </recommendedName>
</protein>
<dbReference type="PANTHER" id="PTHR43626">
    <property type="entry name" value="ACYL-COA N-ACYLTRANSFERASE"/>
    <property type="match status" value="1"/>
</dbReference>
<evidence type="ECO:0000256" key="1">
    <source>
        <dbReference type="ARBA" id="ARBA00022679"/>
    </source>
</evidence>
<feature type="domain" description="N-acetyltransferase" evidence="3">
    <location>
        <begin position="7"/>
        <end position="135"/>
    </location>
</feature>
<name>A0A6J4UYT0_9BACT</name>
<sequence length="135" mass="15166">MDRLEGIEIREGAAIPEKQVKELFAALGWSRYDALLPGLLRDSTFVVSAWDGARMVGLARVVSDRVYASMLHHVGVHPDYQRRGLGGALVGRCVQQFANTHFLLTTDVPADSSFYRRFGFEPIANAMFRRRSEPQ</sequence>
<dbReference type="Gene3D" id="3.40.630.30">
    <property type="match status" value="1"/>
</dbReference>
<dbReference type="Pfam" id="PF13508">
    <property type="entry name" value="Acetyltransf_7"/>
    <property type="match status" value="1"/>
</dbReference>
<dbReference type="InterPro" id="IPR000182">
    <property type="entry name" value="GNAT_dom"/>
</dbReference>
<dbReference type="CDD" id="cd04301">
    <property type="entry name" value="NAT_SF"/>
    <property type="match status" value="1"/>
</dbReference>
<dbReference type="PANTHER" id="PTHR43626:SF4">
    <property type="entry name" value="GCN5-RELATED N-ACETYLTRANSFERASE 2, CHLOROPLASTIC"/>
    <property type="match status" value="1"/>
</dbReference>
<dbReference type="SUPFAM" id="SSF55729">
    <property type="entry name" value="Acyl-CoA N-acyltransferases (Nat)"/>
    <property type="match status" value="1"/>
</dbReference>
<dbReference type="EMBL" id="CADCWM010000474">
    <property type="protein sequence ID" value="CAA9562317.1"/>
    <property type="molecule type" value="Genomic_DNA"/>
</dbReference>
<accession>A0A6J4UYT0</accession>
<reference evidence="4" key="1">
    <citation type="submission" date="2020-02" db="EMBL/GenBank/DDBJ databases">
        <authorList>
            <person name="Meier V. D."/>
        </authorList>
    </citation>
    <scope>NUCLEOTIDE SEQUENCE</scope>
    <source>
        <strain evidence="4">AVDCRST_MAG88</strain>
    </source>
</reference>
<dbReference type="AlphaFoldDB" id="A0A6J4UYT0"/>
<evidence type="ECO:0000259" key="3">
    <source>
        <dbReference type="PROSITE" id="PS51186"/>
    </source>
</evidence>
<dbReference type="InterPro" id="IPR045039">
    <property type="entry name" value="NSI-like"/>
</dbReference>
<evidence type="ECO:0000313" key="4">
    <source>
        <dbReference type="EMBL" id="CAA9562317.1"/>
    </source>
</evidence>
<dbReference type="GO" id="GO:0008080">
    <property type="term" value="F:N-acetyltransferase activity"/>
    <property type="evidence" value="ECO:0007669"/>
    <property type="project" value="InterPro"/>
</dbReference>